<gene>
    <name evidence="9" type="ORF">M8523_15100</name>
</gene>
<dbReference type="GO" id="GO:0017004">
    <property type="term" value="P:cytochrome complex assembly"/>
    <property type="evidence" value="ECO:0007669"/>
    <property type="project" value="UniProtKB-KW"/>
</dbReference>
<feature type="domain" description="Cytochrome C biogenesis protein transmembrane" evidence="8">
    <location>
        <begin position="7"/>
        <end position="215"/>
    </location>
</feature>
<feature type="transmembrane region" description="Helical" evidence="7">
    <location>
        <begin position="130"/>
        <end position="157"/>
    </location>
</feature>
<reference evidence="9" key="1">
    <citation type="submission" date="2022-05" db="EMBL/GenBank/DDBJ databases">
        <authorList>
            <person name="Pankratov T."/>
        </authorList>
    </citation>
    <scope>NUCLEOTIDE SEQUENCE</scope>
    <source>
        <strain evidence="9">BP6-180914</strain>
    </source>
</reference>
<protein>
    <submittedName>
        <fullName evidence="9">Cytochrome c biogenesis protein CcdA</fullName>
    </submittedName>
</protein>
<comment type="subcellular location">
    <subcellularLocation>
        <location evidence="1">Membrane</location>
        <topology evidence="1">Multi-pass membrane protein</topology>
    </subcellularLocation>
</comment>
<evidence type="ECO:0000313" key="10">
    <source>
        <dbReference type="Proteomes" id="UP001165667"/>
    </source>
</evidence>
<keyword evidence="5 7" id="KW-1133">Transmembrane helix</keyword>
<organism evidence="9 10">
    <name type="scientific">Lichenifustis flavocetrariae</name>
    <dbReference type="NCBI Taxonomy" id="2949735"/>
    <lineage>
        <taxon>Bacteria</taxon>
        <taxon>Pseudomonadati</taxon>
        <taxon>Pseudomonadota</taxon>
        <taxon>Alphaproteobacteria</taxon>
        <taxon>Hyphomicrobiales</taxon>
        <taxon>Lichenihabitantaceae</taxon>
        <taxon>Lichenifustis</taxon>
    </lineage>
</organism>
<dbReference type="InterPro" id="IPR051790">
    <property type="entry name" value="Cytochrome_c-biogenesis_DsbD"/>
</dbReference>
<dbReference type="RefSeq" id="WP_282585717.1">
    <property type="nucleotide sequence ID" value="NZ_JAMOIM010000009.1"/>
</dbReference>
<feature type="transmembrane region" description="Helical" evidence="7">
    <location>
        <begin position="54"/>
        <end position="83"/>
    </location>
</feature>
<comment type="similarity">
    <text evidence="2">Belongs to the DsbD family.</text>
</comment>
<keyword evidence="10" id="KW-1185">Reference proteome</keyword>
<evidence type="ECO:0000256" key="1">
    <source>
        <dbReference type="ARBA" id="ARBA00004141"/>
    </source>
</evidence>
<proteinExistence type="inferred from homology"/>
<evidence type="ECO:0000256" key="6">
    <source>
        <dbReference type="ARBA" id="ARBA00023136"/>
    </source>
</evidence>
<dbReference type="PANTHER" id="PTHR31272">
    <property type="entry name" value="CYTOCHROME C-TYPE BIOGENESIS PROTEIN HI_1454-RELATED"/>
    <property type="match status" value="1"/>
</dbReference>
<name>A0AA42CJE2_9HYPH</name>
<keyword evidence="6 7" id="KW-0472">Membrane</keyword>
<evidence type="ECO:0000256" key="3">
    <source>
        <dbReference type="ARBA" id="ARBA00022692"/>
    </source>
</evidence>
<keyword evidence="3 7" id="KW-0812">Transmembrane</keyword>
<dbReference type="GO" id="GO:0016020">
    <property type="term" value="C:membrane"/>
    <property type="evidence" value="ECO:0007669"/>
    <property type="project" value="UniProtKB-SubCell"/>
</dbReference>
<dbReference type="Pfam" id="PF02683">
    <property type="entry name" value="DsbD_TM"/>
    <property type="match status" value="1"/>
</dbReference>
<accession>A0AA42CJE2</accession>
<keyword evidence="4" id="KW-0201">Cytochrome c-type biogenesis</keyword>
<comment type="caution">
    <text evidence="9">The sequence shown here is derived from an EMBL/GenBank/DDBJ whole genome shotgun (WGS) entry which is preliminary data.</text>
</comment>
<dbReference type="EMBL" id="JAMOIM010000009">
    <property type="protein sequence ID" value="MCW6509349.1"/>
    <property type="molecule type" value="Genomic_DNA"/>
</dbReference>
<evidence type="ECO:0000256" key="5">
    <source>
        <dbReference type="ARBA" id="ARBA00022989"/>
    </source>
</evidence>
<evidence type="ECO:0000256" key="4">
    <source>
        <dbReference type="ARBA" id="ARBA00022748"/>
    </source>
</evidence>
<feature type="transmembrane region" description="Helical" evidence="7">
    <location>
        <begin position="177"/>
        <end position="196"/>
    </location>
</feature>
<evidence type="ECO:0000259" key="8">
    <source>
        <dbReference type="Pfam" id="PF02683"/>
    </source>
</evidence>
<sequence>MSSNVSVTAAFIAGLISFLSPCVLPLVPPYLCYLAGSTLDELQSTDAARTRRDAVLASLFFVAGFTTVFVALGATASVFGQMIRQFNTAFSIAAGFAIILMGLHFIGLFRLTLLYREKRVSVERSSGLGAAYVMGLAFAFGWTPCIGPILAAILAIAGSESTVAHGAALLGVYSAGLGLPFVAAAFAVGGFLRFLRGFRRHFQTVERVAGALLVVTGIAFLTGGMQSLSYWLIETFPGLASLG</sequence>
<dbReference type="PANTHER" id="PTHR31272:SF4">
    <property type="entry name" value="CYTOCHROME C-TYPE BIOGENESIS PROTEIN HI_1454-RELATED"/>
    <property type="match status" value="1"/>
</dbReference>
<feature type="transmembrane region" description="Helical" evidence="7">
    <location>
        <begin position="208"/>
        <end position="233"/>
    </location>
</feature>
<dbReference type="AlphaFoldDB" id="A0AA42CJE2"/>
<evidence type="ECO:0000256" key="2">
    <source>
        <dbReference type="ARBA" id="ARBA00006143"/>
    </source>
</evidence>
<dbReference type="Proteomes" id="UP001165667">
    <property type="component" value="Unassembled WGS sequence"/>
</dbReference>
<feature type="transmembrane region" description="Helical" evidence="7">
    <location>
        <begin position="89"/>
        <end position="109"/>
    </location>
</feature>
<evidence type="ECO:0000313" key="9">
    <source>
        <dbReference type="EMBL" id="MCW6509349.1"/>
    </source>
</evidence>
<dbReference type="InterPro" id="IPR003834">
    <property type="entry name" value="Cyt_c_assmbl_TM_dom"/>
</dbReference>
<evidence type="ECO:0000256" key="7">
    <source>
        <dbReference type="SAM" id="Phobius"/>
    </source>
</evidence>
<feature type="transmembrane region" description="Helical" evidence="7">
    <location>
        <begin position="6"/>
        <end position="33"/>
    </location>
</feature>